<evidence type="ECO:0000313" key="7">
    <source>
        <dbReference type="Proteomes" id="UP001159042"/>
    </source>
</evidence>
<protein>
    <recommendedName>
        <fullName evidence="8">UDP-glycosyltransferase</fullName>
    </recommendedName>
</protein>
<keyword evidence="4" id="KW-0812">Transmembrane</keyword>
<dbReference type="Proteomes" id="UP001159042">
    <property type="component" value="Unassembled WGS sequence"/>
</dbReference>
<keyword evidence="4" id="KW-0472">Membrane</keyword>
<dbReference type="InterPro" id="IPR002213">
    <property type="entry name" value="UDP_glucos_trans"/>
</dbReference>
<evidence type="ECO:0000256" key="1">
    <source>
        <dbReference type="ARBA" id="ARBA00009995"/>
    </source>
</evidence>
<dbReference type="InterPro" id="IPR035595">
    <property type="entry name" value="UDP_glycos_trans_CS"/>
</dbReference>
<evidence type="ECO:0000256" key="5">
    <source>
        <dbReference type="SAM" id="SignalP"/>
    </source>
</evidence>
<sequence>MVKLEVFFISLVICFVEPAKILGIFHIPATSHFTLGFRLMKELADRGHEVTMVSPFPRKEPIANYTDVPVESMDEALDEFRKDFFKRHQMCFTRQIKFLHKMAYSLTEKLLSHKTFQELLKSEAKFDLVIVEYFLAEALLGVGKVFNAPVVLFSSLPSFTSTNYIFANPAPSSYVPHLLTQYTGDMDLGERFVNLAYNLFDTLCKQYFMFPAHDKLLKKYISQDLNIEDVMYNASLILLNSHPSVSESVPHVSNMIEIGGFHVTPPKGLSTELQAFMDNATEGVVIFSMGSNLRSTDLDEEKRAAILNSFRKIKQKVLWKFEDEDLPGLPSNVKLMKWLPQTDLLAHPNTRAFISHGGMLSIIETVHFGVPVIGIPVFGDQKMNIAKAQKNGYAVSVPFQELSEEKLSWALEEVLNNPNPGYSQFILAEKLMTELARRGHEMTVISPYKPKTDVKNYRTILVDDLIVDATGDLFEQDNENVFKQIIFLDNGYRKVISEHILAHKGVQKLIHSNDTFDLVIVELAINEVHMAFAPYFNAPLVTFDSFGISEWSSHFVGNIRLPSVNPLSLSPYTDRMTFFQRLHNAFLNWFEVIFNELVCYPGQQELLNKYFPKQMRLQDIMYNISIMLLNSHASTTYPATLTTSVIEIGGFHVSEPKKLPSDIKKYLDEATEGAIFFAMGSILKSADLPKEKLNGILRAFSNLKQKVLWKFEDSDILNKPKNLFVSKWMPQNDILAHPNVVAFITHGGMLSTTEAIHHGVPMVGIPIFADQKMNVALSVKKGLAVHLPLKELSEGTLIAAITEVIRNPVYSRNAKKFSAILKDQPIKPLDSAIFWTEYVIRHGGAPHLRNAAVDLYWFQLYLVDVVLFIFFCLAVFYYCVKLLVRRIISIIRNSTGSSNKQKVN</sequence>
<keyword evidence="5" id="KW-0732">Signal</keyword>
<comment type="caution">
    <text evidence="6">The sequence shown here is derived from an EMBL/GenBank/DDBJ whole genome shotgun (WGS) entry which is preliminary data.</text>
</comment>
<feature type="transmembrane region" description="Helical" evidence="4">
    <location>
        <begin position="856"/>
        <end position="880"/>
    </location>
</feature>
<comment type="similarity">
    <text evidence="1">Belongs to the UDP-glycosyltransferase family.</text>
</comment>
<evidence type="ECO:0000256" key="3">
    <source>
        <dbReference type="ARBA" id="ARBA00022679"/>
    </source>
</evidence>
<proteinExistence type="inferred from homology"/>
<dbReference type="PANTHER" id="PTHR48043:SF159">
    <property type="entry name" value="EG:EG0003.4 PROTEIN-RELATED"/>
    <property type="match status" value="1"/>
</dbReference>
<keyword evidence="4" id="KW-1133">Transmembrane helix</keyword>
<organism evidence="6 7">
    <name type="scientific">Exocentrus adspersus</name>
    <dbReference type="NCBI Taxonomy" id="1586481"/>
    <lineage>
        <taxon>Eukaryota</taxon>
        <taxon>Metazoa</taxon>
        <taxon>Ecdysozoa</taxon>
        <taxon>Arthropoda</taxon>
        <taxon>Hexapoda</taxon>
        <taxon>Insecta</taxon>
        <taxon>Pterygota</taxon>
        <taxon>Neoptera</taxon>
        <taxon>Endopterygota</taxon>
        <taxon>Coleoptera</taxon>
        <taxon>Polyphaga</taxon>
        <taxon>Cucujiformia</taxon>
        <taxon>Chrysomeloidea</taxon>
        <taxon>Cerambycidae</taxon>
        <taxon>Lamiinae</taxon>
        <taxon>Acanthocinini</taxon>
        <taxon>Exocentrus</taxon>
    </lineage>
</organism>
<dbReference type="PANTHER" id="PTHR48043">
    <property type="entry name" value="EG:EG0003.4 PROTEIN-RELATED"/>
    <property type="match status" value="1"/>
</dbReference>
<dbReference type="CDD" id="cd03784">
    <property type="entry name" value="GT1_Gtf-like"/>
    <property type="match status" value="2"/>
</dbReference>
<name>A0AAV8VX45_9CUCU</name>
<dbReference type="PROSITE" id="PS00375">
    <property type="entry name" value="UDPGT"/>
    <property type="match status" value="2"/>
</dbReference>
<dbReference type="FunFam" id="3.40.50.2000:FF:000144">
    <property type="entry name" value="UDP-glucuronosyltransferase"/>
    <property type="match status" value="1"/>
</dbReference>
<dbReference type="GO" id="GO:0008194">
    <property type="term" value="F:UDP-glycosyltransferase activity"/>
    <property type="evidence" value="ECO:0007669"/>
    <property type="project" value="InterPro"/>
</dbReference>
<dbReference type="FunFam" id="3.40.50.2000:FF:000050">
    <property type="entry name" value="UDP-glucuronosyltransferase"/>
    <property type="match status" value="2"/>
</dbReference>
<keyword evidence="2" id="KW-0328">Glycosyltransferase</keyword>
<reference evidence="6 7" key="1">
    <citation type="journal article" date="2023" name="Insect Mol. Biol.">
        <title>Genome sequencing provides insights into the evolution of gene families encoding plant cell wall-degrading enzymes in longhorned beetles.</title>
        <authorList>
            <person name="Shin N.R."/>
            <person name="Okamura Y."/>
            <person name="Kirsch R."/>
            <person name="Pauchet Y."/>
        </authorList>
    </citation>
    <scope>NUCLEOTIDE SEQUENCE [LARGE SCALE GENOMIC DNA]</scope>
    <source>
        <strain evidence="6">EAD_L_NR</strain>
    </source>
</reference>
<feature type="signal peptide" evidence="5">
    <location>
        <begin position="1"/>
        <end position="18"/>
    </location>
</feature>
<evidence type="ECO:0000256" key="4">
    <source>
        <dbReference type="SAM" id="Phobius"/>
    </source>
</evidence>
<dbReference type="Pfam" id="PF00201">
    <property type="entry name" value="UDPGT"/>
    <property type="match status" value="2"/>
</dbReference>
<dbReference type="Gene3D" id="3.40.50.2000">
    <property type="entry name" value="Glycogen Phosphorylase B"/>
    <property type="match status" value="3"/>
</dbReference>
<keyword evidence="7" id="KW-1185">Reference proteome</keyword>
<keyword evidence="3" id="KW-0808">Transferase</keyword>
<evidence type="ECO:0008006" key="8">
    <source>
        <dbReference type="Google" id="ProtNLM"/>
    </source>
</evidence>
<gene>
    <name evidence="6" type="ORF">NQ315_011120</name>
</gene>
<dbReference type="AlphaFoldDB" id="A0AAV8VX45"/>
<feature type="chain" id="PRO_5043687117" description="UDP-glycosyltransferase" evidence="5">
    <location>
        <begin position="19"/>
        <end position="904"/>
    </location>
</feature>
<dbReference type="InterPro" id="IPR050271">
    <property type="entry name" value="UDP-glycosyltransferase"/>
</dbReference>
<dbReference type="SUPFAM" id="SSF53756">
    <property type="entry name" value="UDP-Glycosyltransferase/glycogen phosphorylase"/>
    <property type="match status" value="2"/>
</dbReference>
<accession>A0AAV8VX45</accession>
<dbReference type="EMBL" id="JANEYG010000022">
    <property type="protein sequence ID" value="KAJ8918834.1"/>
    <property type="molecule type" value="Genomic_DNA"/>
</dbReference>
<evidence type="ECO:0000256" key="2">
    <source>
        <dbReference type="ARBA" id="ARBA00022676"/>
    </source>
</evidence>
<evidence type="ECO:0000313" key="6">
    <source>
        <dbReference type="EMBL" id="KAJ8918834.1"/>
    </source>
</evidence>